<feature type="region of interest" description="Disordered" evidence="1">
    <location>
        <begin position="498"/>
        <end position="523"/>
    </location>
</feature>
<feature type="compositionally biased region" description="Basic and acidic residues" evidence="1">
    <location>
        <begin position="502"/>
        <end position="514"/>
    </location>
</feature>
<proteinExistence type="predicted"/>
<gene>
    <name evidence="2" type="ORF">TTHERM_00334490</name>
</gene>
<accession>I7M868</accession>
<dbReference type="EMBL" id="GG662666">
    <property type="protein sequence ID" value="EAR97272.1"/>
    <property type="molecule type" value="Genomic_DNA"/>
</dbReference>
<evidence type="ECO:0000313" key="3">
    <source>
        <dbReference type="Proteomes" id="UP000009168"/>
    </source>
</evidence>
<name>I7M868_TETTS</name>
<sequence length="1247" mass="145030">MSYIPITLNVGQLTQQQVQQMDGINLIQPNTYRNISIPRRRQSQYSMNEEHRKSLDTSLYQYRNPIPPQQLQYHQQQPIQPQKQVQMYQIQQNDQKYDPYLKSKPYYTSIQQQIQEKNQIYLQSQNGNSNTNNYPLSYASYPNQIEQIPLQYSQQQLNPTNQQPQYGASLLKYNIVSSSNGKYSENEKQQIAKIAAKYRELKQINTNLMKKRNSIDGSSYPQSDPQFQLNNSYQINNKIITPSNNSFINQTQNSTDLSLLYNQTPTVSQRSYAIQRLSVPVNTKELETVQNYQERLSNGIILGNNTIEQNNISLNTSLNNDAFLQKPRSYSLSIKGDQNLLYPTKLNYDKVQSPVYKQPLQSYVQHQMKQYGQSNANPSQNTNNSINTSLNINNVQSQTPHQNIRVLKTNINHHNLHTQQHKGIIKNDQDKKFQNQNDNQIDHDQYQSNTMKKNVNSYKRQENEGNPVFKAIINAHQARRQILSNSIHIQSVEVLNSAEKQNQNKENENIDRGGENNYHNNQKPQNVDQQTKHIEEKENIAVKQVNTFSNNSSVVIEYNEVYKQDRIPISHAKMTQSKIICDNHNSSIQSKLNQALAKEINVMKQSETLKQVPVQNLEDVKKFVDEQVKQIQIQCQAKYKQKQILNDEDKTSKSAYFIKENSVPQSNNQKGESLIKAFNANKINQNVDTSLNCSDLLQLSLSGLVTPITNNYQSNQQTDQKDAIQIFNNYQPSDRSLNEQKENSQRLQEQHKQTQKEEQDFQKIDLKQSEYVPQSSRSNNQLPTPPSDPNTKTSFYHKKNICKIAETFTFNTNLSSVQTQGSIDYNNIHNSQNQEFTKQNQINNPVISRSPIEQIRKNQQQILKVNENNSSYLSQNDINNKNQIIKNFNDQEKVDQIADLEISHQKLISLHSQYLSQNSSKLIQNFQNEETKNGNDAEINNTQQQILNNDQIDCKNTKNSIETDMNFKNDKNICHQQIEEIQNNQQDSPNNIQNDQSISQQGSMIDNNVSQLEIKQKEIETNYQFPQIEEKIIEEFADSLYYQLNIERSLLQLKSGLSRKITELDHILPLYEYGANSQNDTGYQRGECIEGYRNRLNKILGTNYSSFDLRMIFQVTDEVDNLQEDSSPIIRKEDILEVLLGTQNLTVTSKSQEISEETKKIIRNIIKETLRAQISFKEIKQKYKEFQYELFLQISNGNKEIVTYSDFKAFLIKNGYQVRDQEMMLLIYRFHQPNTIRLTISQFQFKN</sequence>
<evidence type="ECO:0000313" key="2">
    <source>
        <dbReference type="EMBL" id="EAR97272.1"/>
    </source>
</evidence>
<reference evidence="3" key="1">
    <citation type="journal article" date="2006" name="PLoS Biol.">
        <title>Macronuclear genome sequence of the ciliate Tetrahymena thermophila, a model eukaryote.</title>
        <authorList>
            <person name="Eisen J.A."/>
            <person name="Coyne R.S."/>
            <person name="Wu M."/>
            <person name="Wu D."/>
            <person name="Thiagarajan M."/>
            <person name="Wortman J.R."/>
            <person name="Badger J.H."/>
            <person name="Ren Q."/>
            <person name="Amedeo P."/>
            <person name="Jones K.M."/>
            <person name="Tallon L.J."/>
            <person name="Delcher A.L."/>
            <person name="Salzberg S.L."/>
            <person name="Silva J.C."/>
            <person name="Haas B.J."/>
            <person name="Majoros W.H."/>
            <person name="Farzad M."/>
            <person name="Carlton J.M."/>
            <person name="Smith R.K. Jr."/>
            <person name="Garg J."/>
            <person name="Pearlman R.E."/>
            <person name="Karrer K.M."/>
            <person name="Sun L."/>
            <person name="Manning G."/>
            <person name="Elde N.C."/>
            <person name="Turkewitz A.P."/>
            <person name="Asai D.J."/>
            <person name="Wilkes D.E."/>
            <person name="Wang Y."/>
            <person name="Cai H."/>
            <person name="Collins K."/>
            <person name="Stewart B.A."/>
            <person name="Lee S.R."/>
            <person name="Wilamowska K."/>
            <person name="Weinberg Z."/>
            <person name="Ruzzo W.L."/>
            <person name="Wloga D."/>
            <person name="Gaertig J."/>
            <person name="Frankel J."/>
            <person name="Tsao C.-C."/>
            <person name="Gorovsky M.A."/>
            <person name="Keeling P.J."/>
            <person name="Waller R.F."/>
            <person name="Patron N.J."/>
            <person name="Cherry J.M."/>
            <person name="Stover N.A."/>
            <person name="Krieger C.J."/>
            <person name="del Toro C."/>
            <person name="Ryder H.F."/>
            <person name="Williamson S.C."/>
            <person name="Barbeau R.A."/>
            <person name="Hamilton E.P."/>
            <person name="Orias E."/>
        </authorList>
    </citation>
    <scope>NUCLEOTIDE SEQUENCE [LARGE SCALE GENOMIC DNA]</scope>
    <source>
        <strain evidence="3">SB210</strain>
    </source>
</reference>
<dbReference type="AlphaFoldDB" id="I7M868"/>
<feature type="compositionally biased region" description="Polar residues" evidence="1">
    <location>
        <begin position="771"/>
        <end position="782"/>
    </location>
</feature>
<dbReference type="Proteomes" id="UP000009168">
    <property type="component" value="Unassembled WGS sequence"/>
</dbReference>
<dbReference type="HOGENOM" id="CLU_266149_0_0_1"/>
<organism evidence="2 3">
    <name type="scientific">Tetrahymena thermophila (strain SB210)</name>
    <dbReference type="NCBI Taxonomy" id="312017"/>
    <lineage>
        <taxon>Eukaryota</taxon>
        <taxon>Sar</taxon>
        <taxon>Alveolata</taxon>
        <taxon>Ciliophora</taxon>
        <taxon>Intramacronucleata</taxon>
        <taxon>Oligohymenophorea</taxon>
        <taxon>Hymenostomatida</taxon>
        <taxon>Tetrahymenina</taxon>
        <taxon>Tetrahymenidae</taxon>
        <taxon>Tetrahymena</taxon>
    </lineage>
</organism>
<evidence type="ECO:0000256" key="1">
    <source>
        <dbReference type="SAM" id="MobiDB-lite"/>
    </source>
</evidence>
<feature type="compositionally biased region" description="Basic and acidic residues" evidence="1">
    <location>
        <begin position="736"/>
        <end position="768"/>
    </location>
</feature>
<dbReference type="GeneID" id="7838539"/>
<dbReference type="RefSeq" id="XP_001017517.1">
    <property type="nucleotide sequence ID" value="XM_001017517.3"/>
</dbReference>
<protein>
    <submittedName>
        <fullName evidence="2">Uncharacterized protein</fullName>
    </submittedName>
</protein>
<feature type="region of interest" description="Disordered" evidence="1">
    <location>
        <begin position="731"/>
        <end position="794"/>
    </location>
</feature>
<dbReference type="InParanoid" id="I7M868"/>
<dbReference type="KEGG" id="tet:TTHERM_00334490"/>
<keyword evidence="3" id="KW-1185">Reference proteome</keyword>